<dbReference type="Proteomes" id="UP000657421">
    <property type="component" value="Unassembled WGS sequence"/>
</dbReference>
<dbReference type="PANTHER" id="PTHR33991">
    <property type="entry name" value="DNA REPAIR PROTEIN RECO"/>
    <property type="match status" value="1"/>
</dbReference>
<evidence type="ECO:0000256" key="2">
    <source>
        <dbReference type="ARBA" id="ARBA00021310"/>
    </source>
</evidence>
<keyword evidence="5 7" id="KW-0234">DNA repair</keyword>
<name>A0ABR7NBM6_9FIRM</name>
<accession>A0ABR7NBM6</accession>
<gene>
    <name evidence="7 9" type="primary">recO</name>
    <name evidence="9" type="ORF">H8716_08560</name>
</gene>
<organism evidence="9 10">
    <name type="scientific">Jingyaoa shaoxingensis</name>
    <dbReference type="NCBI Taxonomy" id="2763671"/>
    <lineage>
        <taxon>Bacteria</taxon>
        <taxon>Bacillati</taxon>
        <taxon>Bacillota</taxon>
        <taxon>Clostridia</taxon>
        <taxon>Lachnospirales</taxon>
        <taxon>Lachnospiraceae</taxon>
        <taxon>Jingyaoa</taxon>
    </lineage>
</organism>
<dbReference type="InterPro" id="IPR042242">
    <property type="entry name" value="RecO_C"/>
</dbReference>
<dbReference type="Pfam" id="PF11967">
    <property type="entry name" value="RecO_N"/>
    <property type="match status" value="1"/>
</dbReference>
<dbReference type="SUPFAM" id="SSF50249">
    <property type="entry name" value="Nucleic acid-binding proteins"/>
    <property type="match status" value="1"/>
</dbReference>
<evidence type="ECO:0000256" key="4">
    <source>
        <dbReference type="ARBA" id="ARBA00023172"/>
    </source>
</evidence>
<dbReference type="PANTHER" id="PTHR33991:SF1">
    <property type="entry name" value="DNA REPAIR PROTEIN RECO"/>
    <property type="match status" value="1"/>
</dbReference>
<dbReference type="InterPro" id="IPR003717">
    <property type="entry name" value="RecO"/>
</dbReference>
<evidence type="ECO:0000256" key="3">
    <source>
        <dbReference type="ARBA" id="ARBA00022763"/>
    </source>
</evidence>
<keyword evidence="10" id="KW-1185">Reference proteome</keyword>
<proteinExistence type="inferred from homology"/>
<dbReference type="InterPro" id="IPR012340">
    <property type="entry name" value="NA-bd_OB-fold"/>
</dbReference>
<evidence type="ECO:0000256" key="6">
    <source>
        <dbReference type="ARBA" id="ARBA00033409"/>
    </source>
</evidence>
<dbReference type="SUPFAM" id="SSF57863">
    <property type="entry name" value="ArfGap/RecO-like zinc finger"/>
    <property type="match status" value="1"/>
</dbReference>
<evidence type="ECO:0000313" key="9">
    <source>
        <dbReference type="EMBL" id="MBC8573133.1"/>
    </source>
</evidence>
<reference evidence="9 10" key="1">
    <citation type="submission" date="2020-08" db="EMBL/GenBank/DDBJ databases">
        <title>Genome public.</title>
        <authorList>
            <person name="Liu C."/>
            <person name="Sun Q."/>
        </authorList>
    </citation>
    <scope>NUCLEOTIDE SEQUENCE [LARGE SCALE GENOMIC DNA]</scope>
    <source>
        <strain evidence="9 10">NSJ-46</strain>
    </source>
</reference>
<comment type="function">
    <text evidence="7">Involved in DNA repair and RecF pathway recombination.</text>
</comment>
<comment type="caution">
    <text evidence="9">The sequence shown here is derived from an EMBL/GenBank/DDBJ whole genome shotgun (WGS) entry which is preliminary data.</text>
</comment>
<sequence>MSDRITLTGMVLSALPIGEYDKRIVLLTKERGKISGFAKGARRQNSPMMAAANPFCYGTFECFEGRTSYNIYQAQIDQYFEKLSLDFESAYYGMYFLEFADYYARENNDEKELLKLLYVTLRALEHGRVDRKLIRYIYELRAMVINGEYPESFFCVSCGSGEHLCGYSDEKNGVICQNCLPHTRGKRLLESTIYAMQYVTAAPLEKLYTFTLSPEVEREFTSMQERFRRKMIDRDFKTLEILNTLRI</sequence>
<feature type="domain" description="DNA replication/recombination mediator RecO N-terminal" evidence="8">
    <location>
        <begin position="1"/>
        <end position="78"/>
    </location>
</feature>
<dbReference type="Gene3D" id="2.40.50.140">
    <property type="entry name" value="Nucleic acid-binding proteins"/>
    <property type="match status" value="1"/>
</dbReference>
<dbReference type="InterPro" id="IPR022572">
    <property type="entry name" value="DNA_rep/recomb_RecO_N"/>
</dbReference>
<evidence type="ECO:0000313" key="10">
    <source>
        <dbReference type="Proteomes" id="UP000657421"/>
    </source>
</evidence>
<dbReference type="Pfam" id="PF02565">
    <property type="entry name" value="RecO_C"/>
    <property type="match status" value="1"/>
</dbReference>
<evidence type="ECO:0000256" key="1">
    <source>
        <dbReference type="ARBA" id="ARBA00007452"/>
    </source>
</evidence>
<keyword evidence="3 7" id="KW-0227">DNA damage</keyword>
<keyword evidence="4 7" id="KW-0233">DNA recombination</keyword>
<dbReference type="Gene3D" id="1.20.1440.120">
    <property type="entry name" value="Recombination protein O, C-terminal domain"/>
    <property type="match status" value="1"/>
</dbReference>
<evidence type="ECO:0000259" key="8">
    <source>
        <dbReference type="Pfam" id="PF11967"/>
    </source>
</evidence>
<evidence type="ECO:0000256" key="7">
    <source>
        <dbReference type="HAMAP-Rule" id="MF_00201"/>
    </source>
</evidence>
<dbReference type="HAMAP" id="MF_00201">
    <property type="entry name" value="RecO"/>
    <property type="match status" value="1"/>
</dbReference>
<dbReference type="EMBL" id="JACRSZ010000007">
    <property type="protein sequence ID" value="MBC8573133.1"/>
    <property type="molecule type" value="Genomic_DNA"/>
</dbReference>
<comment type="similarity">
    <text evidence="1 7">Belongs to the RecO family.</text>
</comment>
<dbReference type="RefSeq" id="WP_249308157.1">
    <property type="nucleotide sequence ID" value="NZ_JACRSZ010000007.1"/>
</dbReference>
<dbReference type="InterPro" id="IPR037278">
    <property type="entry name" value="ARFGAP/RecO"/>
</dbReference>
<dbReference type="NCBIfam" id="TIGR00613">
    <property type="entry name" value="reco"/>
    <property type="match status" value="1"/>
</dbReference>
<evidence type="ECO:0000256" key="5">
    <source>
        <dbReference type="ARBA" id="ARBA00023204"/>
    </source>
</evidence>
<protein>
    <recommendedName>
        <fullName evidence="2 7">DNA repair protein RecO</fullName>
    </recommendedName>
    <alternativeName>
        <fullName evidence="6 7">Recombination protein O</fullName>
    </alternativeName>
</protein>